<name>A0A220MFQ5_9BACL</name>
<evidence type="ECO:0000313" key="1">
    <source>
        <dbReference type="EMBL" id="ASJ53864.1"/>
    </source>
</evidence>
<dbReference type="KEGG" id="bfm:BP422_10100"/>
<sequence>MLEAFSLPVEPFNGTWINCVNNNLISILMNHDKNFEYTPCLAETKYQLHSLEEDDRDETTENKSQAHEEGMLLLDVVRVLDLSSVLDFQTYSFAKEESVHPAIKEFLQNGYYVFVDLDRFYYPSGVDSEKQHIVHPAFLYGYNEETKSYLLIEDCMQPSKMEKYMLPYDCFDRAFAFAQAPSLLVTRIKEQEEQQFFSRCTKELIKGNLHSLLLEERTQIKGIHSENSPIYTGYGLSAIKRFADSIEQRLLGISLPNFQRKAVAIKNPYFFRKSTIHLPLILYKNNWVNETAFDRLTSEYKKLCHDWELYGNTLIKLYYKSYYSRGANQSHQSEMESLRELLMGMCEKEKRVTSFTLELLT</sequence>
<dbReference type="EMBL" id="CP018145">
    <property type="protein sequence ID" value="ASJ53864.1"/>
    <property type="molecule type" value="Genomic_DNA"/>
</dbReference>
<dbReference type="AlphaFoldDB" id="A0A220MFQ5"/>
<evidence type="ECO:0000313" key="2">
    <source>
        <dbReference type="Proteomes" id="UP000197781"/>
    </source>
</evidence>
<proteinExistence type="predicted"/>
<accession>A0A220MFQ5</accession>
<evidence type="ECO:0008006" key="3">
    <source>
        <dbReference type="Google" id="ProtNLM"/>
    </source>
</evidence>
<protein>
    <recommendedName>
        <fullName evidence="3">Butirosin biosynthesis protein H N-terminal domain-containing protein</fullName>
    </recommendedName>
</protein>
<dbReference type="Proteomes" id="UP000197781">
    <property type="component" value="Chromosome"/>
</dbReference>
<reference evidence="1 2" key="1">
    <citation type="submission" date="2016-11" db="EMBL/GenBank/DDBJ databases">
        <authorList>
            <person name="Jaros S."/>
            <person name="Januszkiewicz K."/>
            <person name="Wedrychowicz H."/>
        </authorList>
    </citation>
    <scope>NUCLEOTIDE SEQUENCE [LARGE SCALE GENOMIC DNA]</scope>
    <source>
        <strain evidence="1 2">NF2</strain>
    </source>
</reference>
<gene>
    <name evidence="1" type="ORF">BP422_10100</name>
</gene>
<organism evidence="1 2">
    <name type="scientific">Brevibacillus formosus</name>
    <dbReference type="NCBI Taxonomy" id="54913"/>
    <lineage>
        <taxon>Bacteria</taxon>
        <taxon>Bacillati</taxon>
        <taxon>Bacillota</taxon>
        <taxon>Bacilli</taxon>
        <taxon>Bacillales</taxon>
        <taxon>Paenibacillaceae</taxon>
        <taxon>Brevibacillus</taxon>
    </lineage>
</organism>